<comment type="caution">
    <text evidence="1">The sequence shown here is derived from an EMBL/GenBank/DDBJ whole genome shotgun (WGS) entry which is preliminary data.</text>
</comment>
<name>A0ABQ1C3U0_9MYCO</name>
<gene>
    <name evidence="1" type="ORF">MPRG_23840</name>
</gene>
<reference evidence="1 2" key="1">
    <citation type="journal article" date="2019" name="Emerg. Microbes Infect.">
        <title>Comprehensive subspecies identification of 175 nontuberculous mycobacteria species based on 7547 genomic profiles.</title>
        <authorList>
            <person name="Matsumoto Y."/>
            <person name="Kinjo T."/>
            <person name="Motooka D."/>
            <person name="Nabeya D."/>
            <person name="Jung N."/>
            <person name="Uechi K."/>
            <person name="Horii T."/>
            <person name="Iida T."/>
            <person name="Fujita J."/>
            <person name="Nakamura S."/>
        </authorList>
    </citation>
    <scope>NUCLEOTIDE SEQUENCE [LARGE SCALE GENOMIC DNA]</scope>
    <source>
        <strain evidence="1 2">JCM 18565</strain>
    </source>
</reference>
<accession>A0ABQ1C3U0</accession>
<evidence type="ECO:0000313" key="2">
    <source>
        <dbReference type="Proteomes" id="UP000465240"/>
    </source>
</evidence>
<dbReference type="Proteomes" id="UP000465240">
    <property type="component" value="Unassembled WGS sequence"/>
</dbReference>
<keyword evidence="2" id="KW-1185">Reference proteome</keyword>
<dbReference type="EMBL" id="BLKX01000001">
    <property type="protein sequence ID" value="GFG79108.1"/>
    <property type="molecule type" value="Genomic_DNA"/>
</dbReference>
<evidence type="ECO:0000313" key="1">
    <source>
        <dbReference type="EMBL" id="GFG79108.1"/>
    </source>
</evidence>
<protein>
    <recommendedName>
        <fullName evidence="3">Zinc ribbon domain-containing protein</fullName>
    </recommendedName>
</protein>
<organism evidence="1 2">
    <name type="scientific">Mycobacterium paragordonae</name>
    <dbReference type="NCBI Taxonomy" id="1389713"/>
    <lineage>
        <taxon>Bacteria</taxon>
        <taxon>Bacillati</taxon>
        <taxon>Actinomycetota</taxon>
        <taxon>Actinomycetes</taxon>
        <taxon>Mycobacteriales</taxon>
        <taxon>Mycobacteriaceae</taxon>
        <taxon>Mycobacterium</taxon>
    </lineage>
</organism>
<sequence>MRGRIGAYESWARTPDRAARTWPARKAALERFERDVAPRGIDAQERAKRAEWARKAHMQRMALKSAAARQRRKLICQTCGQPKDSAAALCPECLDKIREP</sequence>
<proteinExistence type="predicted"/>
<evidence type="ECO:0008006" key="3">
    <source>
        <dbReference type="Google" id="ProtNLM"/>
    </source>
</evidence>